<sequence length="103" mass="11158">MVRGFAFVGARAGGAGGGVASARHEEHVQGEEEEAYDAASYRIASHVWWTWWWVTETAPQFDVVVGRRLQVGSTSCATPNGSIGSSTPRHRHRRPYACDAVGS</sequence>
<comment type="caution">
    <text evidence="2">The sequence shown here is derived from an EMBL/GenBank/DDBJ whole genome shotgun (WGS) entry which is preliminary data.</text>
</comment>
<evidence type="ECO:0000313" key="2">
    <source>
        <dbReference type="EMBL" id="KAF0892763.1"/>
    </source>
</evidence>
<protein>
    <submittedName>
        <fullName evidence="2">Uncharacterized protein</fullName>
    </submittedName>
</protein>
<proteinExistence type="predicted"/>
<gene>
    <name evidence="2" type="ORF">E2562_017726</name>
</gene>
<evidence type="ECO:0000313" key="3">
    <source>
        <dbReference type="Proteomes" id="UP000479710"/>
    </source>
</evidence>
<dbReference type="AlphaFoldDB" id="A0A6G1BZE6"/>
<keyword evidence="3" id="KW-1185">Reference proteome</keyword>
<feature type="compositionally biased region" description="Polar residues" evidence="1">
    <location>
        <begin position="76"/>
        <end position="87"/>
    </location>
</feature>
<evidence type="ECO:0000256" key="1">
    <source>
        <dbReference type="SAM" id="MobiDB-lite"/>
    </source>
</evidence>
<organism evidence="2 3">
    <name type="scientific">Oryza meyeriana var. granulata</name>
    <dbReference type="NCBI Taxonomy" id="110450"/>
    <lineage>
        <taxon>Eukaryota</taxon>
        <taxon>Viridiplantae</taxon>
        <taxon>Streptophyta</taxon>
        <taxon>Embryophyta</taxon>
        <taxon>Tracheophyta</taxon>
        <taxon>Spermatophyta</taxon>
        <taxon>Magnoliopsida</taxon>
        <taxon>Liliopsida</taxon>
        <taxon>Poales</taxon>
        <taxon>Poaceae</taxon>
        <taxon>BOP clade</taxon>
        <taxon>Oryzoideae</taxon>
        <taxon>Oryzeae</taxon>
        <taxon>Oryzinae</taxon>
        <taxon>Oryza</taxon>
        <taxon>Oryza meyeriana</taxon>
    </lineage>
</organism>
<dbReference type="EMBL" id="SPHZ02000011">
    <property type="protein sequence ID" value="KAF0892763.1"/>
    <property type="molecule type" value="Genomic_DNA"/>
</dbReference>
<reference evidence="2 3" key="1">
    <citation type="submission" date="2019-11" db="EMBL/GenBank/DDBJ databases">
        <title>Whole genome sequence of Oryza granulata.</title>
        <authorList>
            <person name="Li W."/>
        </authorList>
    </citation>
    <scope>NUCLEOTIDE SEQUENCE [LARGE SCALE GENOMIC DNA]</scope>
    <source>
        <strain evidence="3">cv. Menghai</strain>
        <tissue evidence="2">Leaf</tissue>
    </source>
</reference>
<feature type="region of interest" description="Disordered" evidence="1">
    <location>
        <begin position="76"/>
        <end position="103"/>
    </location>
</feature>
<accession>A0A6G1BZE6</accession>
<name>A0A6G1BZE6_9ORYZ</name>
<dbReference type="Proteomes" id="UP000479710">
    <property type="component" value="Unassembled WGS sequence"/>
</dbReference>